<proteinExistence type="predicted"/>
<keyword evidence="7" id="KW-1185">Reference proteome</keyword>
<reference evidence="6 7" key="1">
    <citation type="submission" date="2011-02" db="EMBL/GenBank/DDBJ databases">
        <title>The Genome Sequence of Sphaeroforma arctica JP610.</title>
        <authorList>
            <consortium name="The Broad Institute Genome Sequencing Platform"/>
            <person name="Russ C."/>
            <person name="Cuomo C."/>
            <person name="Young S.K."/>
            <person name="Zeng Q."/>
            <person name="Gargeya S."/>
            <person name="Alvarado L."/>
            <person name="Berlin A."/>
            <person name="Chapman S.B."/>
            <person name="Chen Z."/>
            <person name="Freedman E."/>
            <person name="Gellesch M."/>
            <person name="Goldberg J."/>
            <person name="Griggs A."/>
            <person name="Gujja S."/>
            <person name="Heilman E."/>
            <person name="Heiman D."/>
            <person name="Howarth C."/>
            <person name="Mehta T."/>
            <person name="Neiman D."/>
            <person name="Pearson M."/>
            <person name="Roberts A."/>
            <person name="Saif S."/>
            <person name="Shea T."/>
            <person name="Shenoy N."/>
            <person name="Sisk P."/>
            <person name="Stolte C."/>
            <person name="Sykes S."/>
            <person name="White J."/>
            <person name="Yandava C."/>
            <person name="Burger G."/>
            <person name="Gray M.W."/>
            <person name="Holland P.W.H."/>
            <person name="King N."/>
            <person name="Lang F.B.F."/>
            <person name="Roger A.J."/>
            <person name="Ruiz-Trillo I."/>
            <person name="Haas B."/>
            <person name="Nusbaum C."/>
            <person name="Birren B."/>
        </authorList>
    </citation>
    <scope>NUCLEOTIDE SEQUENCE [LARGE SCALE GENOMIC DNA]</scope>
    <source>
        <strain evidence="6 7">JP610</strain>
    </source>
</reference>
<dbReference type="PANTHER" id="PTHR31042:SF150">
    <property type="entry name" value="OS06G0661900 PROTEIN"/>
    <property type="match status" value="1"/>
</dbReference>
<comment type="subcellular location">
    <subcellularLocation>
        <location evidence="1">Membrane</location>
        <topology evidence="1">Single-pass type II membrane protein</topology>
    </subcellularLocation>
</comment>
<dbReference type="InterPro" id="IPR044174">
    <property type="entry name" value="BC10-like"/>
</dbReference>
<name>A0A0L0FLU3_9EUKA</name>
<dbReference type="OrthoDB" id="416788at2759"/>
<dbReference type="EMBL" id="KQ242883">
    <property type="protein sequence ID" value="KNC76988.1"/>
    <property type="molecule type" value="Genomic_DNA"/>
</dbReference>
<keyword evidence="2" id="KW-0328">Glycosyltransferase</keyword>
<evidence type="ECO:0000313" key="6">
    <source>
        <dbReference type="EMBL" id="KNC76988.1"/>
    </source>
</evidence>
<dbReference type="InterPro" id="IPR003406">
    <property type="entry name" value="Glyco_trans_14"/>
</dbReference>
<dbReference type="Proteomes" id="UP000054560">
    <property type="component" value="Unassembled WGS sequence"/>
</dbReference>
<keyword evidence="3" id="KW-0808">Transferase</keyword>
<organism evidence="6 7">
    <name type="scientific">Sphaeroforma arctica JP610</name>
    <dbReference type="NCBI Taxonomy" id="667725"/>
    <lineage>
        <taxon>Eukaryota</taxon>
        <taxon>Ichthyosporea</taxon>
        <taxon>Ichthyophonida</taxon>
        <taxon>Sphaeroforma</taxon>
    </lineage>
</organism>
<evidence type="ECO:0000256" key="3">
    <source>
        <dbReference type="ARBA" id="ARBA00022679"/>
    </source>
</evidence>
<evidence type="ECO:0000256" key="1">
    <source>
        <dbReference type="ARBA" id="ARBA00004606"/>
    </source>
</evidence>
<keyword evidence="4" id="KW-0472">Membrane</keyword>
<evidence type="ECO:0000256" key="5">
    <source>
        <dbReference type="ARBA" id="ARBA00023180"/>
    </source>
</evidence>
<evidence type="ECO:0000313" key="7">
    <source>
        <dbReference type="Proteomes" id="UP000054560"/>
    </source>
</evidence>
<protein>
    <submittedName>
        <fullName evidence="6">Uncharacterized protein</fullName>
    </submittedName>
</protein>
<dbReference type="Pfam" id="PF02485">
    <property type="entry name" value="Branch"/>
    <property type="match status" value="1"/>
</dbReference>
<dbReference type="PANTHER" id="PTHR31042">
    <property type="entry name" value="CORE-2/I-BRANCHING BETA-1,6-N-ACETYLGLUCOSAMINYLTRANSFERASE FAMILY PROTEIN-RELATED"/>
    <property type="match status" value="1"/>
</dbReference>
<accession>A0A0L0FLU3</accession>
<keyword evidence="5" id="KW-0325">Glycoprotein</keyword>
<gene>
    <name evidence="6" type="ORF">SARC_10537</name>
</gene>
<sequence>MASLMIYASSVLSARTTGQVIDSIKASQIYRKYVHQVDITGLDLALLRSREHVESHSADDKVAFLFMEADGHAQDKIWSSFFDQADKDKYNLYVHRKSPTSRGRFLQKYASYHEVSMTSSSWCALMGLQYAMLQASLRDPTNQQFVFLSHNAVPLKPFSYMYEDLVLNSKDKSKFCFTSITGLISSDCRFQDDHRRDRPDTLKHHQWIILSREHAEIVLYENGRSALKKYDQMRDVVDGVFQDPKMCSDETVPSMALIQKAEDQGLITNTSDYRDVFSGLEKMGVEQRCTTFAYWGGCLVNTTFDLGAEFEENKENLGAAHPMSLRGAPEYFVRDLVAHPSLLFARKFNADAFVNITLPGDFEGEFTYETQLLRDVLPDLIEKVPFFQVKALEQNQLARLNTINANSSLSMKNT</sequence>
<dbReference type="GO" id="GO:0016020">
    <property type="term" value="C:membrane"/>
    <property type="evidence" value="ECO:0007669"/>
    <property type="project" value="UniProtKB-SubCell"/>
</dbReference>
<dbReference type="GO" id="GO:0016757">
    <property type="term" value="F:glycosyltransferase activity"/>
    <property type="evidence" value="ECO:0007669"/>
    <property type="project" value="UniProtKB-KW"/>
</dbReference>
<dbReference type="AlphaFoldDB" id="A0A0L0FLU3"/>
<evidence type="ECO:0000256" key="4">
    <source>
        <dbReference type="ARBA" id="ARBA00023136"/>
    </source>
</evidence>
<evidence type="ECO:0000256" key="2">
    <source>
        <dbReference type="ARBA" id="ARBA00022676"/>
    </source>
</evidence>
<dbReference type="GeneID" id="25911041"/>
<dbReference type="RefSeq" id="XP_014150890.1">
    <property type="nucleotide sequence ID" value="XM_014295415.1"/>
</dbReference>